<evidence type="ECO:0000259" key="2">
    <source>
        <dbReference type="Pfam" id="PF18166"/>
    </source>
</evidence>
<reference evidence="3 4" key="1">
    <citation type="submission" date="2017-03" db="EMBL/GenBank/DDBJ databases">
        <authorList>
            <person name="Safronova V.I."/>
            <person name="Sazanova A.L."/>
            <person name="Chirak E.R."/>
        </authorList>
    </citation>
    <scope>NUCLEOTIDE SEQUENCE [LARGE SCALE GENOMIC DNA]</scope>
    <source>
        <strain evidence="3 4">Tri-43</strain>
    </source>
</reference>
<accession>A0A4Q1UDQ1</accession>
<dbReference type="Pfam" id="PF18165">
    <property type="entry name" value="pP_pnuc_1"/>
    <property type="match status" value="1"/>
</dbReference>
<feature type="domain" description="Predicted pPIWI-associating nuclease" evidence="1">
    <location>
        <begin position="16"/>
        <end position="161"/>
    </location>
</feature>
<organism evidence="3 4">
    <name type="scientific">Rhizobium leguminosarum</name>
    <dbReference type="NCBI Taxonomy" id="384"/>
    <lineage>
        <taxon>Bacteria</taxon>
        <taxon>Pseudomonadati</taxon>
        <taxon>Pseudomonadota</taxon>
        <taxon>Alphaproteobacteria</taxon>
        <taxon>Hyphomicrobiales</taxon>
        <taxon>Rhizobiaceae</taxon>
        <taxon>Rhizobium/Agrobacterium group</taxon>
        <taxon>Rhizobium</taxon>
    </lineage>
</organism>
<dbReference type="InterPro" id="IPR041584">
    <property type="entry name" value="Put_pPIWI_pnuc_2"/>
</dbReference>
<gene>
    <name evidence="3" type="ORF">B5P46_01925</name>
</gene>
<feature type="domain" description="Predicted pPIWI-associating nuclease group 2" evidence="2">
    <location>
        <begin position="172"/>
        <end position="289"/>
    </location>
</feature>
<dbReference type="InterPro" id="IPR040556">
    <property type="entry name" value="pP_pnuc_1"/>
</dbReference>
<name>A0A4Q1UDQ1_RHILE</name>
<dbReference type="EMBL" id="MZMU01000002">
    <property type="protein sequence ID" value="RXT30164.1"/>
    <property type="molecule type" value="Genomic_DNA"/>
</dbReference>
<proteinExistence type="predicted"/>
<dbReference type="Pfam" id="PF18166">
    <property type="entry name" value="pP_pnuc_2"/>
    <property type="match status" value="1"/>
</dbReference>
<comment type="caution">
    <text evidence="3">The sequence shown here is derived from an EMBL/GenBank/DDBJ whole genome shotgun (WGS) entry which is preliminary data.</text>
</comment>
<evidence type="ECO:0000313" key="4">
    <source>
        <dbReference type="Proteomes" id="UP000290767"/>
    </source>
</evidence>
<dbReference type="Proteomes" id="UP000290767">
    <property type="component" value="Unassembled WGS sequence"/>
</dbReference>
<sequence>MLRSSTIALAEQLAAKLPDEFSRAVLAGSLGVAWDSANPIRANLFAAGIREVVTYVLHLLAPDEAVKACGWYETYREKQKKICEKAKIEFKDQPTRVHRMVYATQGGISDKALEELGVDVGDAHKKLRFVVDELSKYTHVRPGTLIQGDDAVAVFMEDTLDAMIRFLGAVWDVRTAIVDVVSEHANDLAGDALTESVVQELDELSTHTMVDEVIADNIQIVKIGPNQLELDVRGTVYVELNYGSGADFRRGDGASMRDKYPFSVKMTAAVTDLKPVIAGPVRVDNSSFFE</sequence>
<dbReference type="AlphaFoldDB" id="A0A4Q1UDQ1"/>
<protein>
    <submittedName>
        <fullName evidence="3">Uncharacterized protein</fullName>
    </submittedName>
</protein>
<evidence type="ECO:0000313" key="3">
    <source>
        <dbReference type="EMBL" id="RXT30164.1"/>
    </source>
</evidence>
<evidence type="ECO:0000259" key="1">
    <source>
        <dbReference type="Pfam" id="PF18165"/>
    </source>
</evidence>